<evidence type="ECO:0000313" key="4">
    <source>
        <dbReference type="Proteomes" id="UP001595796"/>
    </source>
</evidence>
<protein>
    <recommendedName>
        <fullName evidence="5">Lipoprotein</fullName>
    </recommendedName>
</protein>
<dbReference type="Proteomes" id="UP001595796">
    <property type="component" value="Unassembled WGS sequence"/>
</dbReference>
<feature type="compositionally biased region" description="Polar residues" evidence="1">
    <location>
        <begin position="62"/>
        <end position="72"/>
    </location>
</feature>
<accession>A0ABV9Z0M6</accession>
<organism evidence="3 4">
    <name type="scientific">Flaviflagellibacter deserti</name>
    <dbReference type="NCBI Taxonomy" id="2267266"/>
    <lineage>
        <taxon>Bacteria</taxon>
        <taxon>Pseudomonadati</taxon>
        <taxon>Pseudomonadota</taxon>
        <taxon>Alphaproteobacteria</taxon>
        <taxon>Hyphomicrobiales</taxon>
        <taxon>Flaviflagellibacter</taxon>
    </lineage>
</organism>
<feature type="chain" id="PRO_5045259745" description="Lipoprotein" evidence="2">
    <location>
        <begin position="25"/>
        <end position="72"/>
    </location>
</feature>
<feature type="signal peptide" evidence="2">
    <location>
        <begin position="1"/>
        <end position="24"/>
    </location>
</feature>
<proteinExistence type="predicted"/>
<evidence type="ECO:0000313" key="3">
    <source>
        <dbReference type="EMBL" id="MFC5068408.1"/>
    </source>
</evidence>
<evidence type="ECO:0000256" key="1">
    <source>
        <dbReference type="SAM" id="MobiDB-lite"/>
    </source>
</evidence>
<dbReference type="PROSITE" id="PS51257">
    <property type="entry name" value="PROKAR_LIPOPROTEIN"/>
    <property type="match status" value="1"/>
</dbReference>
<feature type="region of interest" description="Disordered" evidence="1">
    <location>
        <begin position="37"/>
        <end position="72"/>
    </location>
</feature>
<keyword evidence="4" id="KW-1185">Reference proteome</keyword>
<comment type="caution">
    <text evidence="3">The sequence shown here is derived from an EMBL/GenBank/DDBJ whole genome shotgun (WGS) entry which is preliminary data.</text>
</comment>
<dbReference type="RefSeq" id="WP_114955690.1">
    <property type="nucleotide sequence ID" value="NZ_JBHSJF010000006.1"/>
</dbReference>
<name>A0ABV9Z0M6_9HYPH</name>
<gene>
    <name evidence="3" type="ORF">ACFPFW_10325</name>
</gene>
<evidence type="ECO:0008006" key="5">
    <source>
        <dbReference type="Google" id="ProtNLM"/>
    </source>
</evidence>
<reference evidence="4" key="1">
    <citation type="journal article" date="2019" name="Int. J. Syst. Evol. Microbiol.">
        <title>The Global Catalogue of Microorganisms (GCM) 10K type strain sequencing project: providing services to taxonomists for standard genome sequencing and annotation.</title>
        <authorList>
            <consortium name="The Broad Institute Genomics Platform"/>
            <consortium name="The Broad Institute Genome Sequencing Center for Infectious Disease"/>
            <person name="Wu L."/>
            <person name="Ma J."/>
        </authorList>
    </citation>
    <scope>NUCLEOTIDE SEQUENCE [LARGE SCALE GENOMIC DNA]</scope>
    <source>
        <strain evidence="4">CGMCC 1.16444</strain>
    </source>
</reference>
<evidence type="ECO:0000256" key="2">
    <source>
        <dbReference type="SAM" id="SignalP"/>
    </source>
</evidence>
<sequence length="72" mass="7496">MMPVAARMILLATVAAMLAGCTMASDKYGLPPVDRTNKAYPNINIDPPARPPLDPPAGHPPNTTSTKQATPG</sequence>
<feature type="compositionally biased region" description="Pro residues" evidence="1">
    <location>
        <begin position="48"/>
        <end position="59"/>
    </location>
</feature>
<keyword evidence="2" id="KW-0732">Signal</keyword>
<dbReference type="EMBL" id="JBHSJF010000006">
    <property type="protein sequence ID" value="MFC5068408.1"/>
    <property type="molecule type" value="Genomic_DNA"/>
</dbReference>